<dbReference type="OrthoDB" id="5585685at2759"/>
<dbReference type="EMBL" id="KV784365">
    <property type="protein sequence ID" value="OEU12422.1"/>
    <property type="molecule type" value="Genomic_DNA"/>
</dbReference>
<gene>
    <name evidence="4" type="ORF">FRACYDRAFT_244690</name>
</gene>
<dbReference type="Proteomes" id="UP000095751">
    <property type="component" value="Unassembled WGS sequence"/>
</dbReference>
<dbReference type="Pfam" id="PF10165">
    <property type="entry name" value="Ric8"/>
    <property type="match status" value="1"/>
</dbReference>
<keyword evidence="3" id="KW-0143">Chaperone</keyword>
<dbReference type="PANTHER" id="PTHR12425">
    <property type="entry name" value="SYNEMBRYN"/>
    <property type="match status" value="1"/>
</dbReference>
<evidence type="ECO:0000256" key="3">
    <source>
        <dbReference type="ARBA" id="ARBA00023186"/>
    </source>
</evidence>
<proteinExistence type="inferred from homology"/>
<dbReference type="GO" id="GO:0007186">
    <property type="term" value="P:G protein-coupled receptor signaling pathway"/>
    <property type="evidence" value="ECO:0007669"/>
    <property type="project" value="TreeGrafter"/>
</dbReference>
<keyword evidence="5" id="KW-1185">Reference proteome</keyword>
<dbReference type="InParanoid" id="A0A1E7F2K7"/>
<dbReference type="AlphaFoldDB" id="A0A1E7F2K7"/>
<dbReference type="InterPro" id="IPR019318">
    <property type="entry name" value="Gua_nucleotide_exch_fac_Ric8"/>
</dbReference>
<sequence>MDFPSRLEKIDRKLRNKWNDEIEEFLGKPPSSSSDVIPLKEFEYDAVKASLEAIALELQIELTAYNTQDETDTIDEYIGVAVRTGKNLLRWFIQIYLEQRRGRRESGCTIDVLRSTDILSSIVGILKWSVDDTKENTKLARDSSLFIFYATFAQFPGDEIASKGINHLISELAFPSLSLEILMNTNSVALALTLVRNLHSMAVSFPGAKKVILATQIQWDPSTAIKSAPWAPGEPSTVNLSLSCLELMKWSLDAPSSFPDIYPEDKRAELVIEILNLFYALRKGQELVGTTTNNSALANAVVRILRLPFPVQTNDENDSENNNDIVVKRIEQCKLSAISILMDSDASFGEYMLEIGSLDALLQIFQRQVDSIVDNTRVDSAATAAIVPILAVLNKYSMANSDVQQQVKAFVFPSETEKLYQQAVKENRKTKMSPVDAPKDSLRGKLVMLLSWVDGYIKRCSAELMWTLCNSDYSEYTCRVGMGNALTLLNAKGLSPVQIPT</sequence>
<comment type="similarity">
    <text evidence="1">Belongs to the synembryn family.</text>
</comment>
<reference evidence="4 5" key="1">
    <citation type="submission" date="2016-09" db="EMBL/GenBank/DDBJ databases">
        <title>Extensive genetic diversity and differential bi-allelic expression allows diatom success in the polar Southern Ocean.</title>
        <authorList>
            <consortium name="DOE Joint Genome Institute"/>
            <person name="Mock T."/>
            <person name="Otillar R.P."/>
            <person name="Strauss J."/>
            <person name="Dupont C."/>
            <person name="Frickenhaus S."/>
            <person name="Maumus F."/>
            <person name="Mcmullan M."/>
            <person name="Sanges R."/>
            <person name="Schmutz J."/>
            <person name="Toseland A."/>
            <person name="Valas R."/>
            <person name="Veluchamy A."/>
            <person name="Ward B.J."/>
            <person name="Allen A."/>
            <person name="Barry K."/>
            <person name="Falciatore A."/>
            <person name="Ferrante M."/>
            <person name="Fortunato A.E."/>
            <person name="Gloeckner G."/>
            <person name="Gruber A."/>
            <person name="Hipkin R."/>
            <person name="Janech M."/>
            <person name="Kroth P."/>
            <person name="Leese F."/>
            <person name="Lindquist E."/>
            <person name="Lyon B.R."/>
            <person name="Martin J."/>
            <person name="Mayer C."/>
            <person name="Parker M."/>
            <person name="Quesneville H."/>
            <person name="Raymond J."/>
            <person name="Uhlig C."/>
            <person name="Valentin K.U."/>
            <person name="Worden A.Z."/>
            <person name="Armbrust E.V."/>
            <person name="Bowler C."/>
            <person name="Green B."/>
            <person name="Moulton V."/>
            <person name="Van Oosterhout C."/>
            <person name="Grigoriev I."/>
        </authorList>
    </citation>
    <scope>NUCLEOTIDE SEQUENCE [LARGE SCALE GENOMIC DNA]</scope>
    <source>
        <strain evidence="4 5">CCMP1102</strain>
    </source>
</reference>
<keyword evidence="2" id="KW-0344">Guanine-nucleotide releasing factor</keyword>
<evidence type="ECO:0000256" key="2">
    <source>
        <dbReference type="ARBA" id="ARBA00022658"/>
    </source>
</evidence>
<evidence type="ECO:0000256" key="1">
    <source>
        <dbReference type="ARBA" id="ARBA00009049"/>
    </source>
</evidence>
<dbReference type="PANTHER" id="PTHR12425:SF5">
    <property type="entry name" value="SYNEMBRYN"/>
    <property type="match status" value="1"/>
</dbReference>
<organism evidence="4 5">
    <name type="scientific">Fragilariopsis cylindrus CCMP1102</name>
    <dbReference type="NCBI Taxonomy" id="635003"/>
    <lineage>
        <taxon>Eukaryota</taxon>
        <taxon>Sar</taxon>
        <taxon>Stramenopiles</taxon>
        <taxon>Ochrophyta</taxon>
        <taxon>Bacillariophyta</taxon>
        <taxon>Bacillariophyceae</taxon>
        <taxon>Bacillariophycidae</taxon>
        <taxon>Bacillariales</taxon>
        <taxon>Bacillariaceae</taxon>
        <taxon>Fragilariopsis</taxon>
    </lineage>
</organism>
<dbReference type="GO" id="GO:0001965">
    <property type="term" value="F:G-protein alpha-subunit binding"/>
    <property type="evidence" value="ECO:0007669"/>
    <property type="project" value="TreeGrafter"/>
</dbReference>
<evidence type="ECO:0000313" key="4">
    <source>
        <dbReference type="EMBL" id="OEU12422.1"/>
    </source>
</evidence>
<name>A0A1E7F2K7_9STRA</name>
<dbReference type="KEGG" id="fcy:FRACYDRAFT_244690"/>
<dbReference type="GO" id="GO:0005085">
    <property type="term" value="F:guanyl-nucleotide exchange factor activity"/>
    <property type="evidence" value="ECO:0007669"/>
    <property type="project" value="UniProtKB-KW"/>
</dbReference>
<dbReference type="GO" id="GO:0005737">
    <property type="term" value="C:cytoplasm"/>
    <property type="evidence" value="ECO:0007669"/>
    <property type="project" value="TreeGrafter"/>
</dbReference>
<evidence type="ECO:0000313" key="5">
    <source>
        <dbReference type="Proteomes" id="UP000095751"/>
    </source>
</evidence>
<accession>A0A1E7F2K7</accession>
<protein>
    <submittedName>
        <fullName evidence="4">Uncharacterized protein</fullName>
    </submittedName>
</protein>